<name>H3GXN5_PHYRM</name>
<evidence type="ECO:0000256" key="1">
    <source>
        <dbReference type="SAM" id="MobiDB-lite"/>
    </source>
</evidence>
<evidence type="ECO:0000313" key="3">
    <source>
        <dbReference type="Proteomes" id="UP000005238"/>
    </source>
</evidence>
<dbReference type="EMBL" id="DS566068">
    <property type="status" value="NOT_ANNOTATED_CDS"/>
    <property type="molecule type" value="Genomic_DNA"/>
</dbReference>
<dbReference type="eggNOG" id="ENOG502SD6I">
    <property type="taxonomic scope" value="Eukaryota"/>
</dbReference>
<dbReference type="HOGENOM" id="CLU_568020_0_0_1"/>
<protein>
    <submittedName>
        <fullName evidence="2">Uncharacterized protein</fullName>
    </submittedName>
</protein>
<dbReference type="Proteomes" id="UP000005238">
    <property type="component" value="Unassembled WGS sequence"/>
</dbReference>
<keyword evidence="3" id="KW-1185">Reference proteome</keyword>
<dbReference type="OMA" id="TRADEWE"/>
<feature type="compositionally biased region" description="Polar residues" evidence="1">
    <location>
        <begin position="441"/>
        <end position="450"/>
    </location>
</feature>
<reference evidence="3" key="1">
    <citation type="journal article" date="2006" name="Science">
        <title>Phytophthora genome sequences uncover evolutionary origins and mechanisms of pathogenesis.</title>
        <authorList>
            <person name="Tyler B.M."/>
            <person name="Tripathy S."/>
            <person name="Zhang X."/>
            <person name="Dehal P."/>
            <person name="Jiang R.H."/>
            <person name="Aerts A."/>
            <person name="Arredondo F.D."/>
            <person name="Baxter L."/>
            <person name="Bensasson D."/>
            <person name="Beynon J.L."/>
            <person name="Chapman J."/>
            <person name="Damasceno C.M."/>
            <person name="Dorrance A.E."/>
            <person name="Dou D."/>
            <person name="Dickerman A.W."/>
            <person name="Dubchak I.L."/>
            <person name="Garbelotto M."/>
            <person name="Gijzen M."/>
            <person name="Gordon S.G."/>
            <person name="Govers F."/>
            <person name="Grunwald N.J."/>
            <person name="Huang W."/>
            <person name="Ivors K.L."/>
            <person name="Jones R.W."/>
            <person name="Kamoun S."/>
            <person name="Krampis K."/>
            <person name="Lamour K.H."/>
            <person name="Lee M.K."/>
            <person name="McDonald W.H."/>
            <person name="Medina M."/>
            <person name="Meijer H.J."/>
            <person name="Nordberg E.K."/>
            <person name="Maclean D.J."/>
            <person name="Ospina-Giraldo M.D."/>
            <person name="Morris P.F."/>
            <person name="Phuntumart V."/>
            <person name="Putnam N.H."/>
            <person name="Rash S."/>
            <person name="Rose J.K."/>
            <person name="Sakihama Y."/>
            <person name="Salamov A.A."/>
            <person name="Savidor A."/>
            <person name="Scheuring C.F."/>
            <person name="Smith B.M."/>
            <person name="Sobral B.W."/>
            <person name="Terry A."/>
            <person name="Torto-Alalibo T.A."/>
            <person name="Win J."/>
            <person name="Xu Z."/>
            <person name="Zhang H."/>
            <person name="Grigoriev I.V."/>
            <person name="Rokhsar D.S."/>
            <person name="Boore J.L."/>
        </authorList>
    </citation>
    <scope>NUCLEOTIDE SEQUENCE [LARGE SCALE GENOMIC DNA]</scope>
    <source>
        <strain evidence="3">Pr102</strain>
    </source>
</reference>
<evidence type="ECO:0000313" key="2">
    <source>
        <dbReference type="EnsemblProtists" id="Phyra82378"/>
    </source>
</evidence>
<feature type="region of interest" description="Disordered" evidence="1">
    <location>
        <begin position="164"/>
        <end position="221"/>
    </location>
</feature>
<dbReference type="STRING" id="164328.H3GXN5"/>
<feature type="compositionally biased region" description="Low complexity" evidence="1">
    <location>
        <begin position="451"/>
        <end position="481"/>
    </location>
</feature>
<accession>H3GXN5</accession>
<dbReference type="EnsemblProtists" id="Phyra82378">
    <property type="protein sequence ID" value="Phyra82378"/>
    <property type="gene ID" value="Phyra82378"/>
</dbReference>
<sequence>MSSDASDDTASLDTGDLSSTRCGVCELGARPPSIPAPFFVNIPAPGLPVASVATLVVEANALEHEVQMLRTQLEVSSATNAGLAIHAATLHDRRAREGFDMVGVTLSEAENVRLSDFVASLRQQATRADEWETKYRVLTTVTAEQAAELEDALVEERARVAELSSRLSSRASSPARTTGSELSPSPPEPSGTPAPPSAVASSRGESSSAPDEAVQDRAVESEELSAIREALRRSQRDAAAARALSQPFQSDLQRVNALLVAHAEEHQRDVTRIHNLEISVSAAEVARVAAQAYLVRAQAEELRASSRSVGYRSGLVAARRKTSLRRTAVLSRSQRLDAHNVELERQDAQVVRERDERTTAWRRLLREARLGRESARRVRDALATRLMTMVFSIGGSLDVDGLLRDLEADAESAANSAVRLPPDDLEQACEDTGAPDETAMPSPTLSSLSQPVSPVGSPATASPAGSATPPSRDPSPSSSSA</sequence>
<reference evidence="2" key="2">
    <citation type="submission" date="2015-06" db="UniProtKB">
        <authorList>
            <consortium name="EnsemblProtists"/>
        </authorList>
    </citation>
    <scope>IDENTIFICATION</scope>
    <source>
        <strain evidence="2">Pr102</strain>
    </source>
</reference>
<organism evidence="2 3">
    <name type="scientific">Phytophthora ramorum</name>
    <name type="common">Sudden oak death agent</name>
    <dbReference type="NCBI Taxonomy" id="164328"/>
    <lineage>
        <taxon>Eukaryota</taxon>
        <taxon>Sar</taxon>
        <taxon>Stramenopiles</taxon>
        <taxon>Oomycota</taxon>
        <taxon>Peronosporomycetes</taxon>
        <taxon>Peronosporales</taxon>
        <taxon>Peronosporaceae</taxon>
        <taxon>Phytophthora</taxon>
    </lineage>
</organism>
<dbReference type="InParanoid" id="H3GXN5"/>
<feature type="compositionally biased region" description="Pro residues" evidence="1">
    <location>
        <begin position="184"/>
        <end position="196"/>
    </location>
</feature>
<dbReference type="AlphaFoldDB" id="H3GXN5"/>
<feature type="region of interest" description="Disordered" evidence="1">
    <location>
        <begin position="413"/>
        <end position="481"/>
    </location>
</feature>
<feature type="compositionally biased region" description="Low complexity" evidence="1">
    <location>
        <begin position="197"/>
        <end position="209"/>
    </location>
</feature>
<feature type="compositionally biased region" description="Low complexity" evidence="1">
    <location>
        <begin position="164"/>
        <end position="183"/>
    </location>
</feature>
<proteinExistence type="predicted"/>